<keyword evidence="1 2" id="KW-0371">Homeobox</keyword>
<feature type="region of interest" description="Disordered" evidence="3">
    <location>
        <begin position="1"/>
        <end position="35"/>
    </location>
</feature>
<evidence type="ECO:0000256" key="1">
    <source>
        <dbReference type="PROSITE-ProRule" id="PRU00108"/>
    </source>
</evidence>
<feature type="compositionally biased region" description="Polar residues" evidence="3">
    <location>
        <begin position="214"/>
        <end position="228"/>
    </location>
</feature>
<dbReference type="AlphaFoldDB" id="A0A8H3BTM8"/>
<protein>
    <recommendedName>
        <fullName evidence="4">Homeobox domain-containing protein</fullName>
    </recommendedName>
</protein>
<feature type="compositionally biased region" description="Low complexity" evidence="3">
    <location>
        <begin position="355"/>
        <end position="379"/>
    </location>
</feature>
<dbReference type="PANTHER" id="PTHR46255:SF3">
    <property type="entry name" value="HOMEOBOX DOMAIN-CONTAINING PROTEIN"/>
    <property type="match status" value="1"/>
</dbReference>
<gene>
    <name evidence="5" type="ORF">RDB_LOCUS75161</name>
</gene>
<dbReference type="SMART" id="SM00389">
    <property type="entry name" value="HOX"/>
    <property type="match status" value="1"/>
</dbReference>
<feature type="region of interest" description="Disordered" evidence="3">
    <location>
        <begin position="419"/>
        <end position="525"/>
    </location>
</feature>
<feature type="compositionally biased region" description="Low complexity" evidence="3">
    <location>
        <begin position="197"/>
        <end position="212"/>
    </location>
</feature>
<feature type="domain" description="Homeobox" evidence="4">
    <location>
        <begin position="139"/>
        <end position="199"/>
    </location>
</feature>
<feature type="compositionally biased region" description="Pro residues" evidence="3">
    <location>
        <begin position="8"/>
        <end position="21"/>
    </location>
</feature>
<feature type="compositionally biased region" description="Polar residues" evidence="3">
    <location>
        <begin position="431"/>
        <end position="440"/>
    </location>
</feature>
<feature type="region of interest" description="Disordered" evidence="3">
    <location>
        <begin position="64"/>
        <end position="146"/>
    </location>
</feature>
<dbReference type="Gene3D" id="1.10.10.60">
    <property type="entry name" value="Homeodomain-like"/>
    <property type="match status" value="1"/>
</dbReference>
<dbReference type="InterPro" id="IPR052631">
    <property type="entry name" value="Paired_homeobox_Bicoid"/>
</dbReference>
<dbReference type="SUPFAM" id="SSF46689">
    <property type="entry name" value="Homeodomain-like"/>
    <property type="match status" value="1"/>
</dbReference>
<dbReference type="Pfam" id="PF00046">
    <property type="entry name" value="Homeodomain"/>
    <property type="match status" value="1"/>
</dbReference>
<comment type="caution">
    <text evidence="5">The sequence shown here is derived from an EMBL/GenBank/DDBJ whole genome shotgun (WGS) entry which is preliminary data.</text>
</comment>
<proteinExistence type="predicted"/>
<evidence type="ECO:0000256" key="2">
    <source>
        <dbReference type="RuleBase" id="RU000682"/>
    </source>
</evidence>
<dbReference type="PANTHER" id="PTHR46255">
    <property type="entry name" value="SHORT STATURE HOMEOBOX"/>
    <property type="match status" value="1"/>
</dbReference>
<evidence type="ECO:0000256" key="3">
    <source>
        <dbReference type="SAM" id="MobiDB-lite"/>
    </source>
</evidence>
<evidence type="ECO:0000313" key="6">
    <source>
        <dbReference type="Proteomes" id="UP000663861"/>
    </source>
</evidence>
<feature type="compositionally biased region" description="Polar residues" evidence="3">
    <location>
        <begin position="64"/>
        <end position="88"/>
    </location>
</feature>
<dbReference type="PROSITE" id="PS50071">
    <property type="entry name" value="HOMEOBOX_2"/>
    <property type="match status" value="1"/>
</dbReference>
<accession>A0A8H3BTM8</accession>
<sequence>MSNRSSQSPPPESPPSSPPPFAYSHRLGPTDSIPLMIHVGRRTPIAPLTFSALTSHYTPGSSQFITESDNYSSTFSRPQTIETTSNRHATPPESMRASDHDRGVKRARSEDVEDEGEDRQGSVSGSDASEHAEQPIMPAPKKRTRTLMTPDQLTALHRLLSQTRFPTTEQREQCGREIGLSARRVQVWFQNQRQKSKAQQQASSAAGGSRQALGPQTSGPYQVFNYNPSHYDPPHPRPYTSPHSYTYGEPMRHTVDTSPLLRRTSQRLAHHRRGSSSQSYYAPHGSGSYEFRSGTYAPPLYTLAEPEYARSPASYYDRYQSSPRVRTPIPASSVPREDTTLPPIWPENEQPRGESSALSHSPTSSTNPALSRRPSLLPTGLPPPQPLEPTPIWNHPHTNPRYMRPLPAASGLPSLLSELGRGRARSDPPLASSQVSNASARSDRGLGLELFGTRPASNPEVREGVPTSPERTHSAPTALDSRRPLLAESSPRSGEPAESESEPTRPQTSRGLTHSRRSSGAVSRD</sequence>
<evidence type="ECO:0000313" key="5">
    <source>
        <dbReference type="EMBL" id="CAE6466480.1"/>
    </source>
</evidence>
<feature type="compositionally biased region" description="Polar residues" evidence="3">
    <location>
        <begin position="504"/>
        <end position="525"/>
    </location>
</feature>
<reference evidence="5" key="1">
    <citation type="submission" date="2021-01" db="EMBL/GenBank/DDBJ databases">
        <authorList>
            <person name="Kaushik A."/>
        </authorList>
    </citation>
    <scope>NUCLEOTIDE SEQUENCE</scope>
    <source>
        <strain evidence="5">AG4-RS23</strain>
    </source>
</reference>
<dbReference type="GO" id="GO:0005634">
    <property type="term" value="C:nucleus"/>
    <property type="evidence" value="ECO:0007669"/>
    <property type="project" value="UniProtKB-SubCell"/>
</dbReference>
<feature type="DNA-binding region" description="Homeobox" evidence="1">
    <location>
        <begin position="141"/>
        <end position="200"/>
    </location>
</feature>
<feature type="compositionally biased region" description="Basic and acidic residues" evidence="3">
    <location>
        <begin position="96"/>
        <end position="110"/>
    </location>
</feature>
<dbReference type="InterPro" id="IPR001356">
    <property type="entry name" value="HD"/>
</dbReference>
<evidence type="ECO:0000259" key="4">
    <source>
        <dbReference type="PROSITE" id="PS50071"/>
    </source>
</evidence>
<name>A0A8H3BTM8_9AGAM</name>
<feature type="compositionally biased region" description="Pro residues" evidence="3">
    <location>
        <begin position="380"/>
        <end position="389"/>
    </location>
</feature>
<dbReference type="GO" id="GO:0000981">
    <property type="term" value="F:DNA-binding transcription factor activity, RNA polymerase II-specific"/>
    <property type="evidence" value="ECO:0007669"/>
    <property type="project" value="TreeGrafter"/>
</dbReference>
<dbReference type="Proteomes" id="UP000663861">
    <property type="component" value="Unassembled WGS sequence"/>
</dbReference>
<dbReference type="EMBL" id="CAJMWY010001402">
    <property type="protein sequence ID" value="CAE6466480.1"/>
    <property type="molecule type" value="Genomic_DNA"/>
</dbReference>
<dbReference type="CDD" id="cd00086">
    <property type="entry name" value="homeodomain"/>
    <property type="match status" value="1"/>
</dbReference>
<feature type="region of interest" description="Disordered" evidence="3">
    <location>
        <begin position="191"/>
        <end position="260"/>
    </location>
</feature>
<dbReference type="GO" id="GO:1990837">
    <property type="term" value="F:sequence-specific double-stranded DNA binding"/>
    <property type="evidence" value="ECO:0007669"/>
    <property type="project" value="TreeGrafter"/>
</dbReference>
<keyword evidence="1 2" id="KW-0238">DNA-binding</keyword>
<comment type="subcellular location">
    <subcellularLocation>
        <location evidence="1 2">Nucleus</location>
    </subcellularLocation>
</comment>
<feature type="region of interest" description="Disordered" evidence="3">
    <location>
        <begin position="319"/>
        <end position="399"/>
    </location>
</feature>
<keyword evidence="1 2" id="KW-0539">Nucleus</keyword>
<organism evidence="5 6">
    <name type="scientific">Rhizoctonia solani</name>
    <dbReference type="NCBI Taxonomy" id="456999"/>
    <lineage>
        <taxon>Eukaryota</taxon>
        <taxon>Fungi</taxon>
        <taxon>Dikarya</taxon>
        <taxon>Basidiomycota</taxon>
        <taxon>Agaricomycotina</taxon>
        <taxon>Agaricomycetes</taxon>
        <taxon>Cantharellales</taxon>
        <taxon>Ceratobasidiaceae</taxon>
        <taxon>Rhizoctonia</taxon>
    </lineage>
</organism>
<dbReference type="InterPro" id="IPR009057">
    <property type="entry name" value="Homeodomain-like_sf"/>
</dbReference>